<proteinExistence type="predicted"/>
<dbReference type="PANTHER" id="PTHR47926:SF387">
    <property type="entry name" value="PENTATRICOPEPTIDE REPEAT-CONTAINING PROTEIN"/>
    <property type="match status" value="1"/>
</dbReference>
<dbReference type="AlphaFoldDB" id="A0AA88VTW9"/>
<dbReference type="PANTHER" id="PTHR47926">
    <property type="entry name" value="PENTATRICOPEPTIDE REPEAT-CONTAINING PROTEIN"/>
    <property type="match status" value="1"/>
</dbReference>
<evidence type="ECO:0000313" key="2">
    <source>
        <dbReference type="Proteomes" id="UP001188597"/>
    </source>
</evidence>
<sequence length="137" mass="15395">MPMQPDEAAWGALLNACRIYSNVELGKLAAEKLLTLDPTDSGIYAILASLCANKREWGDVRMVRSMMRERRIVKTPGRSSIEVEGEFHEFLAADDSHLQCKDYASDAAQLVHLHDNSLDVDCMAKLTKWLPDPYLKT</sequence>
<accession>A0AA88VTW9</accession>
<dbReference type="EMBL" id="JAVXUP010001251">
    <property type="protein sequence ID" value="KAK3014034.1"/>
    <property type="molecule type" value="Genomic_DNA"/>
</dbReference>
<protein>
    <recommendedName>
        <fullName evidence="3">Pentatricopeptide repeat protein</fullName>
    </recommendedName>
</protein>
<comment type="caution">
    <text evidence="1">The sequence shown here is derived from an EMBL/GenBank/DDBJ whole genome shotgun (WGS) entry which is preliminary data.</text>
</comment>
<dbReference type="GO" id="GO:0003723">
    <property type="term" value="F:RNA binding"/>
    <property type="evidence" value="ECO:0007669"/>
    <property type="project" value="InterPro"/>
</dbReference>
<organism evidence="1 2">
    <name type="scientific">Escallonia herrerae</name>
    <dbReference type="NCBI Taxonomy" id="1293975"/>
    <lineage>
        <taxon>Eukaryota</taxon>
        <taxon>Viridiplantae</taxon>
        <taxon>Streptophyta</taxon>
        <taxon>Embryophyta</taxon>
        <taxon>Tracheophyta</taxon>
        <taxon>Spermatophyta</taxon>
        <taxon>Magnoliopsida</taxon>
        <taxon>eudicotyledons</taxon>
        <taxon>Gunneridae</taxon>
        <taxon>Pentapetalae</taxon>
        <taxon>asterids</taxon>
        <taxon>campanulids</taxon>
        <taxon>Escalloniales</taxon>
        <taxon>Escalloniaceae</taxon>
        <taxon>Escallonia</taxon>
    </lineage>
</organism>
<name>A0AA88VTW9_9ASTE</name>
<gene>
    <name evidence="1" type="ORF">RJ639_008667</name>
</gene>
<reference evidence="1" key="1">
    <citation type="submission" date="2022-12" db="EMBL/GenBank/DDBJ databases">
        <title>Draft genome assemblies for two species of Escallonia (Escalloniales).</title>
        <authorList>
            <person name="Chanderbali A."/>
            <person name="Dervinis C."/>
            <person name="Anghel I."/>
            <person name="Soltis D."/>
            <person name="Soltis P."/>
            <person name="Zapata F."/>
        </authorList>
    </citation>
    <scope>NUCLEOTIDE SEQUENCE</scope>
    <source>
        <strain evidence="1">UCBG64.0493</strain>
        <tissue evidence="1">Leaf</tissue>
    </source>
</reference>
<dbReference type="Proteomes" id="UP001188597">
    <property type="component" value="Unassembled WGS sequence"/>
</dbReference>
<evidence type="ECO:0008006" key="3">
    <source>
        <dbReference type="Google" id="ProtNLM"/>
    </source>
</evidence>
<dbReference type="GO" id="GO:0009451">
    <property type="term" value="P:RNA modification"/>
    <property type="evidence" value="ECO:0007669"/>
    <property type="project" value="InterPro"/>
</dbReference>
<evidence type="ECO:0000313" key="1">
    <source>
        <dbReference type="EMBL" id="KAK3014034.1"/>
    </source>
</evidence>
<dbReference type="InterPro" id="IPR046960">
    <property type="entry name" value="PPR_At4g14850-like_plant"/>
</dbReference>
<keyword evidence="2" id="KW-1185">Reference proteome</keyword>
<dbReference type="InterPro" id="IPR046848">
    <property type="entry name" value="E_motif"/>
</dbReference>
<dbReference type="Pfam" id="PF20431">
    <property type="entry name" value="E_motif"/>
    <property type="match status" value="1"/>
</dbReference>